<accession>A0A1H2WLJ5</accession>
<proteinExistence type="predicted"/>
<dbReference type="EMBL" id="FNNP01000001">
    <property type="protein sequence ID" value="SDW81397.1"/>
    <property type="molecule type" value="Genomic_DNA"/>
</dbReference>
<evidence type="ECO:0000259" key="4">
    <source>
        <dbReference type="PROSITE" id="PS50995"/>
    </source>
</evidence>
<dbReference type="GO" id="GO:0003677">
    <property type="term" value="F:DNA binding"/>
    <property type="evidence" value="ECO:0007669"/>
    <property type="project" value="UniProtKB-KW"/>
</dbReference>
<dbReference type="PROSITE" id="PS50995">
    <property type="entry name" value="HTH_MARR_2"/>
    <property type="match status" value="1"/>
</dbReference>
<protein>
    <submittedName>
        <fullName evidence="5">Transcriptional regulator, MarR family</fullName>
    </submittedName>
</protein>
<evidence type="ECO:0000313" key="6">
    <source>
        <dbReference type="Proteomes" id="UP000183400"/>
    </source>
</evidence>
<dbReference type="InterPro" id="IPR000835">
    <property type="entry name" value="HTH_MarR-typ"/>
</dbReference>
<dbReference type="AlphaFoldDB" id="A0A1H2WLJ5"/>
<dbReference type="InterPro" id="IPR036388">
    <property type="entry name" value="WH-like_DNA-bd_sf"/>
</dbReference>
<gene>
    <name evidence="5" type="ORF">SAMN05444358_1011832</name>
</gene>
<dbReference type="Proteomes" id="UP000183400">
    <property type="component" value="Unassembled WGS sequence"/>
</dbReference>
<dbReference type="GO" id="GO:0003700">
    <property type="term" value="F:DNA-binding transcription factor activity"/>
    <property type="evidence" value="ECO:0007669"/>
    <property type="project" value="InterPro"/>
</dbReference>
<dbReference type="SMART" id="SM00347">
    <property type="entry name" value="HTH_MARR"/>
    <property type="match status" value="1"/>
</dbReference>
<feature type="domain" description="HTH marR-type" evidence="4">
    <location>
        <begin position="6"/>
        <end position="138"/>
    </location>
</feature>
<dbReference type="PRINTS" id="PR00598">
    <property type="entry name" value="HTHMARR"/>
</dbReference>
<dbReference type="SUPFAM" id="SSF46785">
    <property type="entry name" value="Winged helix' DNA-binding domain"/>
    <property type="match status" value="1"/>
</dbReference>
<reference evidence="6" key="1">
    <citation type="submission" date="2016-10" db="EMBL/GenBank/DDBJ databases">
        <authorList>
            <person name="Varghese N."/>
            <person name="Submissions S."/>
        </authorList>
    </citation>
    <scope>NUCLEOTIDE SEQUENCE [LARGE SCALE GENOMIC DNA]</scope>
    <source>
        <strain evidence="6">DSM 27839</strain>
    </source>
</reference>
<keyword evidence="1" id="KW-0805">Transcription regulation</keyword>
<keyword evidence="3" id="KW-0804">Transcription</keyword>
<dbReference type="PANTHER" id="PTHR42756:SF1">
    <property type="entry name" value="TRANSCRIPTIONAL REPRESSOR OF EMRAB OPERON"/>
    <property type="match status" value="1"/>
</dbReference>
<dbReference type="Pfam" id="PF01047">
    <property type="entry name" value="MarR"/>
    <property type="match status" value="1"/>
</dbReference>
<dbReference type="PANTHER" id="PTHR42756">
    <property type="entry name" value="TRANSCRIPTIONAL REGULATOR, MARR"/>
    <property type="match status" value="1"/>
</dbReference>
<evidence type="ECO:0000313" key="5">
    <source>
        <dbReference type="EMBL" id="SDW81397.1"/>
    </source>
</evidence>
<organism evidence="5 6">
    <name type="scientific">Ruegeria halocynthiae</name>
    <dbReference type="NCBI Taxonomy" id="985054"/>
    <lineage>
        <taxon>Bacteria</taxon>
        <taxon>Pseudomonadati</taxon>
        <taxon>Pseudomonadota</taxon>
        <taxon>Alphaproteobacteria</taxon>
        <taxon>Rhodobacterales</taxon>
        <taxon>Roseobacteraceae</taxon>
        <taxon>Ruegeria</taxon>
    </lineage>
</organism>
<dbReference type="RefSeq" id="WP_074736193.1">
    <property type="nucleotide sequence ID" value="NZ_FNNP01000001.1"/>
</dbReference>
<sequence>MNFEKENSAGFLVNHMARLFAKELQHQIAPLGIVVGQFPILLELWLKDGVTQKDLLDKIDVEQATLANTLNRMERDGLIRRTKSLTDARAQLIWLTEKATALRNSAYEAAQNVNADALQVLSEPERTKFMGFMRKIIDGMRAD</sequence>
<evidence type="ECO:0000256" key="2">
    <source>
        <dbReference type="ARBA" id="ARBA00023125"/>
    </source>
</evidence>
<keyword evidence="6" id="KW-1185">Reference proteome</keyword>
<keyword evidence="2" id="KW-0238">DNA-binding</keyword>
<dbReference type="OrthoDB" id="511972at2"/>
<dbReference type="InterPro" id="IPR036390">
    <property type="entry name" value="WH_DNA-bd_sf"/>
</dbReference>
<evidence type="ECO:0000256" key="3">
    <source>
        <dbReference type="ARBA" id="ARBA00023163"/>
    </source>
</evidence>
<evidence type="ECO:0000256" key="1">
    <source>
        <dbReference type="ARBA" id="ARBA00023015"/>
    </source>
</evidence>
<dbReference type="STRING" id="985054.SAMN05444358_1011832"/>
<dbReference type="Gene3D" id="1.10.10.10">
    <property type="entry name" value="Winged helix-like DNA-binding domain superfamily/Winged helix DNA-binding domain"/>
    <property type="match status" value="1"/>
</dbReference>
<name>A0A1H2WLJ5_9RHOB</name>